<evidence type="ECO:0000256" key="3">
    <source>
        <dbReference type="ARBA" id="ARBA00022454"/>
    </source>
</evidence>
<dbReference type="GO" id="GO:0003677">
    <property type="term" value="F:DNA binding"/>
    <property type="evidence" value="ECO:0007669"/>
    <property type="project" value="InterPro"/>
</dbReference>
<dbReference type="PROSITE" id="PS50865">
    <property type="entry name" value="ZF_MYND_2"/>
    <property type="match status" value="1"/>
</dbReference>
<dbReference type="Gene3D" id="6.10.140.2220">
    <property type="match status" value="1"/>
</dbReference>
<keyword evidence="4" id="KW-0479">Metal-binding</keyword>
<reference evidence="16" key="2">
    <citation type="submission" date="2014-07" db="EMBL/GenBank/DDBJ databases">
        <authorList>
            <person name="Hull J."/>
        </authorList>
    </citation>
    <scope>NUCLEOTIDE SEQUENCE</scope>
</reference>
<evidence type="ECO:0000256" key="9">
    <source>
        <dbReference type="ARBA" id="ARBA00023117"/>
    </source>
</evidence>
<keyword evidence="3" id="KW-0158">Chromosome</keyword>
<evidence type="ECO:0000256" key="5">
    <source>
        <dbReference type="ARBA" id="ARBA00022771"/>
    </source>
</evidence>
<dbReference type="InterPro" id="IPR002893">
    <property type="entry name" value="Znf_MYND"/>
</dbReference>
<feature type="compositionally biased region" description="Basic residues" evidence="14">
    <location>
        <begin position="47"/>
        <end position="56"/>
    </location>
</feature>
<feature type="coiled-coil region" evidence="13">
    <location>
        <begin position="203"/>
        <end position="238"/>
    </location>
</feature>
<dbReference type="GO" id="GO:0140006">
    <property type="term" value="F:histone H3 reader activity"/>
    <property type="evidence" value="ECO:0007669"/>
    <property type="project" value="UniProtKB-ARBA"/>
</dbReference>
<comment type="subcellular location">
    <subcellularLocation>
        <location evidence="2">Chromosome</location>
    </subcellularLocation>
    <subcellularLocation>
        <location evidence="1">Nucleus</location>
    </subcellularLocation>
</comment>
<feature type="region of interest" description="Disordered" evidence="14">
    <location>
        <begin position="1"/>
        <end position="169"/>
    </location>
</feature>
<keyword evidence="9" id="KW-0103">Bromodomain</keyword>
<keyword evidence="7" id="KW-0156">Chromatin regulator</keyword>
<keyword evidence="6" id="KW-0862">Zinc</keyword>
<accession>A0A0A9X898</accession>
<dbReference type="PANTHER" id="PTHR46379:SF1">
    <property type="entry name" value="ZINC FINGER MYND DOMAIN-CONTAINING PROTEIN 11"/>
    <property type="match status" value="1"/>
</dbReference>
<reference evidence="16" key="1">
    <citation type="journal article" date="2014" name="PLoS ONE">
        <title>Transcriptome-Based Identification of ABC Transporters in the Western Tarnished Plant Bug Lygus hesperus.</title>
        <authorList>
            <person name="Hull J.J."/>
            <person name="Chaney K."/>
            <person name="Geib S.M."/>
            <person name="Fabrick J.A."/>
            <person name="Brent C.S."/>
            <person name="Walsh D."/>
            <person name="Lavine L.C."/>
        </authorList>
    </citation>
    <scope>NUCLEOTIDE SEQUENCE</scope>
</reference>
<dbReference type="AlphaFoldDB" id="A0A0A9X898"/>
<dbReference type="FunFam" id="6.10.140.2220:FF:000002">
    <property type="entry name" value="Protein kinase C-binding protein 1 isoform C"/>
    <property type="match status" value="1"/>
</dbReference>
<evidence type="ECO:0000256" key="11">
    <source>
        <dbReference type="ARBA" id="ARBA00023242"/>
    </source>
</evidence>
<keyword evidence="11" id="KW-0539">Nucleus</keyword>
<evidence type="ECO:0000256" key="8">
    <source>
        <dbReference type="ARBA" id="ARBA00023015"/>
    </source>
</evidence>
<dbReference type="GO" id="GO:0008270">
    <property type="term" value="F:zinc ion binding"/>
    <property type="evidence" value="ECO:0007669"/>
    <property type="project" value="UniProtKB-KW"/>
</dbReference>
<feature type="compositionally biased region" description="Basic and acidic residues" evidence="14">
    <location>
        <begin position="130"/>
        <end position="140"/>
    </location>
</feature>
<dbReference type="InterPro" id="IPR057053">
    <property type="entry name" value="MYND_ZMYND11_ZMYD8"/>
</dbReference>
<dbReference type="PANTHER" id="PTHR46379">
    <property type="entry name" value="ZINC FINGER MYND DOMAIN-CONTAINING"/>
    <property type="match status" value="1"/>
</dbReference>
<dbReference type="GO" id="GO:0005634">
    <property type="term" value="C:nucleus"/>
    <property type="evidence" value="ECO:0007669"/>
    <property type="project" value="UniProtKB-SubCell"/>
</dbReference>
<organism evidence="16">
    <name type="scientific">Lygus hesperus</name>
    <name type="common">Western plant bug</name>
    <dbReference type="NCBI Taxonomy" id="30085"/>
    <lineage>
        <taxon>Eukaryota</taxon>
        <taxon>Metazoa</taxon>
        <taxon>Ecdysozoa</taxon>
        <taxon>Arthropoda</taxon>
        <taxon>Hexapoda</taxon>
        <taxon>Insecta</taxon>
        <taxon>Pterygota</taxon>
        <taxon>Neoptera</taxon>
        <taxon>Paraneoptera</taxon>
        <taxon>Hemiptera</taxon>
        <taxon>Heteroptera</taxon>
        <taxon>Panheteroptera</taxon>
        <taxon>Cimicomorpha</taxon>
        <taxon>Miridae</taxon>
        <taxon>Mirini</taxon>
        <taxon>Lygus</taxon>
    </lineage>
</organism>
<evidence type="ECO:0000256" key="1">
    <source>
        <dbReference type="ARBA" id="ARBA00004123"/>
    </source>
</evidence>
<evidence type="ECO:0000259" key="15">
    <source>
        <dbReference type="PROSITE" id="PS50865"/>
    </source>
</evidence>
<keyword evidence="5 12" id="KW-0863">Zinc-finger</keyword>
<evidence type="ECO:0000256" key="7">
    <source>
        <dbReference type="ARBA" id="ARBA00022853"/>
    </source>
</evidence>
<evidence type="ECO:0000256" key="6">
    <source>
        <dbReference type="ARBA" id="ARBA00022833"/>
    </source>
</evidence>
<evidence type="ECO:0000313" key="16">
    <source>
        <dbReference type="EMBL" id="JAG15866.1"/>
    </source>
</evidence>
<dbReference type="GO" id="GO:0009966">
    <property type="term" value="P:regulation of signal transduction"/>
    <property type="evidence" value="ECO:0007669"/>
    <property type="project" value="TreeGrafter"/>
</dbReference>
<dbReference type="EMBL" id="GBHO01027738">
    <property type="protein sequence ID" value="JAG15866.1"/>
    <property type="molecule type" value="Transcribed_RNA"/>
</dbReference>
<feature type="compositionally biased region" description="Low complexity" evidence="14">
    <location>
        <begin position="16"/>
        <end position="26"/>
    </location>
</feature>
<evidence type="ECO:0000256" key="12">
    <source>
        <dbReference type="PROSITE-ProRule" id="PRU00134"/>
    </source>
</evidence>
<feature type="compositionally biased region" description="Basic and acidic residues" evidence="14">
    <location>
        <begin position="57"/>
        <end position="66"/>
    </location>
</feature>
<dbReference type="InterPro" id="IPR017956">
    <property type="entry name" value="AT_hook_DNA-bd_motif"/>
</dbReference>
<proteinExistence type="predicted"/>
<keyword evidence="13" id="KW-0175">Coiled coil</keyword>
<name>A0A0A9X898_LYGHE</name>
<sequence length="280" mass="31706">SDVSFMEKSRKKKEPVSAVTPVTPSPDGATKKKRGRPPVKAAANPPPKKRRGRPPKKKVEDVPLKTEDDEDEEEVAAAVAEARGRSPSKRKSSEGLNSLEKRKPVPVENPPSEDDEEIKTEPDKEDGEDNSNHARDDSTDRTPAVPSPLSNTLSPAKSPHSFKNEEEIVSSSCMEPQVRCFATQTKRTSVDDMRKDKANKELITKLTLELDELKAAHAEELKQLKETHIQEIAATKKKQWCYNCELEAIYHCCWNTAYCSTECQQLHWQREHKRVCRRKR</sequence>
<keyword evidence="8" id="KW-0805">Transcription regulation</keyword>
<dbReference type="GO" id="GO:0005694">
    <property type="term" value="C:chromosome"/>
    <property type="evidence" value="ECO:0007669"/>
    <property type="project" value="UniProtKB-SubCell"/>
</dbReference>
<dbReference type="PRINTS" id="PR00929">
    <property type="entry name" value="ATHOOK"/>
</dbReference>
<evidence type="ECO:0000256" key="14">
    <source>
        <dbReference type="SAM" id="MobiDB-lite"/>
    </source>
</evidence>
<keyword evidence="10" id="KW-0804">Transcription</keyword>
<feature type="compositionally biased region" description="Acidic residues" evidence="14">
    <location>
        <begin position="111"/>
        <end position="129"/>
    </location>
</feature>
<dbReference type="SUPFAM" id="SSF144232">
    <property type="entry name" value="HIT/MYND zinc finger-like"/>
    <property type="match status" value="1"/>
</dbReference>
<dbReference type="GO" id="GO:0034243">
    <property type="term" value="P:regulation of transcription elongation by RNA polymerase II"/>
    <property type="evidence" value="ECO:0007669"/>
    <property type="project" value="InterPro"/>
</dbReference>
<evidence type="ECO:0000256" key="13">
    <source>
        <dbReference type="SAM" id="Coils"/>
    </source>
</evidence>
<gene>
    <name evidence="16" type="primary">Zmynd11_2</name>
    <name evidence="16" type="ORF">CM83_83850</name>
</gene>
<protein>
    <submittedName>
        <fullName evidence="16">Zinc finger MYND domain-containing protein 11</fullName>
    </submittedName>
</protein>
<dbReference type="InterPro" id="IPR047269">
    <property type="entry name" value="ZMY11"/>
</dbReference>
<evidence type="ECO:0000256" key="2">
    <source>
        <dbReference type="ARBA" id="ARBA00004286"/>
    </source>
</evidence>
<dbReference type="Pfam" id="PF24324">
    <property type="entry name" value="MYND_ZMYND11_ZMYD8"/>
    <property type="match status" value="1"/>
</dbReference>
<evidence type="ECO:0000256" key="4">
    <source>
        <dbReference type="ARBA" id="ARBA00022723"/>
    </source>
</evidence>
<feature type="non-terminal residue" evidence="16">
    <location>
        <position position="1"/>
    </location>
</feature>
<dbReference type="GO" id="GO:0003714">
    <property type="term" value="F:transcription corepressor activity"/>
    <property type="evidence" value="ECO:0007669"/>
    <property type="project" value="InterPro"/>
</dbReference>
<evidence type="ECO:0000256" key="10">
    <source>
        <dbReference type="ARBA" id="ARBA00023163"/>
    </source>
</evidence>
<feature type="domain" description="MYND-type" evidence="15">
    <location>
        <begin position="241"/>
        <end position="276"/>
    </location>
</feature>
<dbReference type="PROSITE" id="PS01360">
    <property type="entry name" value="ZF_MYND_1"/>
    <property type="match status" value="1"/>
</dbReference>